<reference evidence="2 3" key="1">
    <citation type="submission" date="2017-07" db="EMBL/GenBank/DDBJ databases">
        <authorList>
            <person name="Sun Z.S."/>
            <person name="Albrecht U."/>
            <person name="Echele G."/>
            <person name="Lee C.C."/>
        </authorList>
    </citation>
    <scope>NUCLEOTIDE SEQUENCE [LARGE SCALE GENOMIC DNA]</scope>
    <source>
        <strain evidence="2 3">P16-029</strain>
    </source>
</reference>
<dbReference type="Pfam" id="PF00149">
    <property type="entry name" value="Metallophos"/>
    <property type="match status" value="1"/>
</dbReference>
<name>A0A3E2DDZ9_9ACTN</name>
<protein>
    <submittedName>
        <fullName evidence="2">Phosphoesterase</fullName>
    </submittedName>
</protein>
<organism evidence="2 3">
    <name type="scientific">Cutibacterium avidum</name>
    <dbReference type="NCBI Taxonomy" id="33010"/>
    <lineage>
        <taxon>Bacteria</taxon>
        <taxon>Bacillati</taxon>
        <taxon>Actinomycetota</taxon>
        <taxon>Actinomycetes</taxon>
        <taxon>Propionibacteriales</taxon>
        <taxon>Propionibacteriaceae</taxon>
        <taxon>Cutibacterium</taxon>
    </lineage>
</organism>
<dbReference type="GO" id="GO:0016020">
    <property type="term" value="C:membrane"/>
    <property type="evidence" value="ECO:0007669"/>
    <property type="project" value="GOC"/>
</dbReference>
<dbReference type="Proteomes" id="UP000259211">
    <property type="component" value="Unassembled WGS sequence"/>
</dbReference>
<dbReference type="PANTHER" id="PTHR31302">
    <property type="entry name" value="TRANSMEMBRANE PROTEIN WITH METALLOPHOSPHOESTERASE DOMAIN-RELATED"/>
    <property type="match status" value="1"/>
</dbReference>
<dbReference type="SUPFAM" id="SSF56300">
    <property type="entry name" value="Metallo-dependent phosphatases"/>
    <property type="match status" value="1"/>
</dbReference>
<dbReference type="PANTHER" id="PTHR31302:SF20">
    <property type="entry name" value="CONSERVED PROTEIN"/>
    <property type="match status" value="1"/>
</dbReference>
<evidence type="ECO:0000259" key="1">
    <source>
        <dbReference type="Pfam" id="PF00149"/>
    </source>
</evidence>
<dbReference type="Gene3D" id="3.60.21.10">
    <property type="match status" value="1"/>
</dbReference>
<dbReference type="GO" id="GO:0008758">
    <property type="term" value="F:UDP-2,3-diacylglucosamine hydrolase activity"/>
    <property type="evidence" value="ECO:0007669"/>
    <property type="project" value="TreeGrafter"/>
</dbReference>
<sequence length="316" mass="34329">MAAASRTRRPRRGIADMKAFMKAAAGLVGVGVAGLAYGVVEAHRFVVRRVEVPVLEPGSSPLRVLHISDFHMLARQKAKREFIRGLVDLEPDLVIDTGDNFCSADSLQPLLDDMAGLLKRPGAFVFGSNDYLVPAFKNPFSYLLRGRSRASEEPIPELPHEELRQAFTAAGWLDLNDKSGTLEVAGQQVAFRGTDDAHHERDHYEKVAGPDNGDADLNIGVTHAPYRKILDAMVGDEMDIIFAGHTHGGQVCLPVKGAIITNCDLDTDRVKGLSQHSSGGRTGWLHVSAGLGSSPFAPYRTFCRPEVTLLTLVPRS</sequence>
<feature type="domain" description="Calcineurin-like phosphoesterase" evidence="1">
    <location>
        <begin position="62"/>
        <end position="248"/>
    </location>
</feature>
<accession>A0A3E2DDZ9</accession>
<dbReference type="AlphaFoldDB" id="A0A3E2DDZ9"/>
<dbReference type="InterPro" id="IPR051158">
    <property type="entry name" value="Metallophosphoesterase_sf"/>
</dbReference>
<evidence type="ECO:0000313" key="2">
    <source>
        <dbReference type="EMBL" id="RFT43610.1"/>
    </source>
</evidence>
<proteinExistence type="predicted"/>
<dbReference type="GO" id="GO:0009245">
    <property type="term" value="P:lipid A biosynthetic process"/>
    <property type="evidence" value="ECO:0007669"/>
    <property type="project" value="TreeGrafter"/>
</dbReference>
<evidence type="ECO:0000313" key="3">
    <source>
        <dbReference type="Proteomes" id="UP000259211"/>
    </source>
</evidence>
<gene>
    <name evidence="2" type="ORF">CHT91_08405</name>
</gene>
<dbReference type="InterPro" id="IPR004843">
    <property type="entry name" value="Calcineurin-like_PHP"/>
</dbReference>
<dbReference type="EMBL" id="NOWI01000007">
    <property type="protein sequence ID" value="RFT43610.1"/>
    <property type="molecule type" value="Genomic_DNA"/>
</dbReference>
<comment type="caution">
    <text evidence="2">The sequence shown here is derived from an EMBL/GenBank/DDBJ whole genome shotgun (WGS) entry which is preliminary data.</text>
</comment>
<dbReference type="InterPro" id="IPR029052">
    <property type="entry name" value="Metallo-depent_PP-like"/>
</dbReference>